<dbReference type="PANTHER" id="PTHR43371:SF1">
    <property type="entry name" value="RIBONUCLEOSIDE-DIPHOSPHATE REDUCTASE"/>
    <property type="match status" value="1"/>
</dbReference>
<name>V9TWY2_9PROT</name>
<organism evidence="17 18">
    <name type="scientific">Candidatus Endolissoclinum faulkneri L5</name>
    <dbReference type="NCBI Taxonomy" id="1401328"/>
    <lineage>
        <taxon>Bacteria</taxon>
        <taxon>Pseudomonadati</taxon>
        <taxon>Pseudomonadota</taxon>
        <taxon>Alphaproteobacteria</taxon>
        <taxon>Rhodospirillales</taxon>
        <taxon>Rhodospirillaceae</taxon>
        <taxon>Candidatus Endolissoclinum</taxon>
    </lineage>
</organism>
<feature type="domain" description="Ribonucleotide reductase large subunit C-terminal" evidence="14">
    <location>
        <begin position="801"/>
        <end position="913"/>
    </location>
</feature>
<dbReference type="GO" id="GO:0071897">
    <property type="term" value="P:DNA biosynthetic process"/>
    <property type="evidence" value="ECO:0007669"/>
    <property type="project" value="UniProtKB-KW"/>
</dbReference>
<dbReference type="SUPFAM" id="SSF51998">
    <property type="entry name" value="PFL-like glycyl radical enzymes"/>
    <property type="match status" value="1"/>
</dbReference>
<keyword evidence="5 13" id="KW-0846">Cobalamin</keyword>
<keyword evidence="10 13" id="KW-0170">Cobalt</keyword>
<dbReference type="EMBL" id="CP006745">
    <property type="protein sequence ID" value="AHC73830.1"/>
    <property type="molecule type" value="Genomic_DNA"/>
</dbReference>
<dbReference type="SUPFAM" id="SSF75625">
    <property type="entry name" value="YebC-like"/>
    <property type="match status" value="1"/>
</dbReference>
<keyword evidence="18" id="KW-1185">Reference proteome</keyword>
<evidence type="ECO:0000256" key="1">
    <source>
        <dbReference type="ARBA" id="ARBA00001922"/>
    </source>
</evidence>
<dbReference type="FunFam" id="3.20.70.20:FF:000016">
    <property type="entry name" value="Vitamin B12-dependent ribonucleotide reductase"/>
    <property type="match status" value="1"/>
</dbReference>
<dbReference type="InterPro" id="IPR050862">
    <property type="entry name" value="RdRp_reductase_class-2"/>
</dbReference>
<keyword evidence="6 13" id="KW-0237">DNA synthesis</keyword>
<evidence type="ECO:0000259" key="16">
    <source>
        <dbReference type="Pfam" id="PF12637"/>
    </source>
</evidence>
<evidence type="ECO:0000256" key="2">
    <source>
        <dbReference type="ARBA" id="ARBA00007405"/>
    </source>
</evidence>
<evidence type="ECO:0000256" key="5">
    <source>
        <dbReference type="ARBA" id="ARBA00022628"/>
    </source>
</evidence>
<dbReference type="eggNOG" id="COG0209">
    <property type="taxonomic scope" value="Bacteria"/>
</dbReference>
<dbReference type="GO" id="GO:0031419">
    <property type="term" value="F:cobalamin binding"/>
    <property type="evidence" value="ECO:0007669"/>
    <property type="project" value="UniProtKB-KW"/>
</dbReference>
<dbReference type="Pfam" id="PF02867">
    <property type="entry name" value="Ribonuc_red_lgC"/>
    <property type="match status" value="2"/>
</dbReference>
<dbReference type="PATRIC" id="fig|1401328.3.peg.616"/>
<evidence type="ECO:0000256" key="13">
    <source>
        <dbReference type="RuleBase" id="RU364064"/>
    </source>
</evidence>
<dbReference type="InterPro" id="IPR024434">
    <property type="entry name" value="TSCPD_dom"/>
</dbReference>
<evidence type="ECO:0000256" key="10">
    <source>
        <dbReference type="ARBA" id="ARBA00023285"/>
    </source>
</evidence>
<reference evidence="17 18" key="1">
    <citation type="journal article" date="2013" name="PLoS ONE">
        <title>Bacterial endosymbiosis in a chordate host: long-term co-evolution and conservation of secondary metabolism.</title>
        <authorList>
            <person name="Kwan J.C."/>
            <person name="Schmidt E.W."/>
        </authorList>
    </citation>
    <scope>NUCLEOTIDE SEQUENCE [LARGE SCALE GENOMIC DNA]</scope>
    <source>
        <strain evidence="18">faulkneri L5</strain>
    </source>
</reference>
<evidence type="ECO:0000256" key="9">
    <source>
        <dbReference type="ARBA" id="ARBA00023157"/>
    </source>
</evidence>
<evidence type="ECO:0000256" key="11">
    <source>
        <dbReference type="ARBA" id="ARBA00025437"/>
    </source>
</evidence>
<dbReference type="InterPro" id="IPR013678">
    <property type="entry name" value="RNR_2_N"/>
</dbReference>
<dbReference type="HOGENOM" id="CLU_000404_0_1_5"/>
<proteinExistence type="inferred from homology"/>
<dbReference type="Pfam" id="PF12637">
    <property type="entry name" value="TSCPD"/>
    <property type="match status" value="1"/>
</dbReference>
<dbReference type="Proteomes" id="UP000018700">
    <property type="component" value="Chromosome"/>
</dbReference>
<comment type="similarity">
    <text evidence="2 13">Belongs to the ribonucleoside diphosphate reductase class-2 family.</text>
</comment>
<dbReference type="PRINTS" id="PR01183">
    <property type="entry name" value="RIBORDTASEM1"/>
</dbReference>
<keyword evidence="8 13" id="KW-0560">Oxidoreductase</keyword>
<feature type="domain" description="TSCPD" evidence="16">
    <location>
        <begin position="973"/>
        <end position="1078"/>
    </location>
</feature>
<dbReference type="GO" id="GO:0000166">
    <property type="term" value="F:nucleotide binding"/>
    <property type="evidence" value="ECO:0007669"/>
    <property type="project" value="UniProtKB-KW"/>
</dbReference>
<dbReference type="AlphaFoldDB" id="V9TWY2"/>
<accession>V9TWY2</accession>
<dbReference type="STRING" id="1401328.P856_619"/>
<dbReference type="OrthoDB" id="9762933at2"/>
<dbReference type="Gene3D" id="3.20.70.20">
    <property type="match status" value="3"/>
</dbReference>
<dbReference type="GO" id="GO:0004748">
    <property type="term" value="F:ribonucleoside-diphosphate reductase activity, thioredoxin disulfide as acceptor"/>
    <property type="evidence" value="ECO:0007669"/>
    <property type="project" value="UniProtKB-EC"/>
</dbReference>
<keyword evidence="7 13" id="KW-0547">Nucleotide-binding</keyword>
<dbReference type="GO" id="GO:0050897">
    <property type="term" value="F:cobalt ion binding"/>
    <property type="evidence" value="ECO:0007669"/>
    <property type="project" value="InterPro"/>
</dbReference>
<evidence type="ECO:0000256" key="7">
    <source>
        <dbReference type="ARBA" id="ARBA00022741"/>
    </source>
</evidence>
<feature type="domain" description="Ribonucleotide reductase class II vitamin B12-dependent N-terminal" evidence="15">
    <location>
        <begin position="22"/>
        <end position="147"/>
    </location>
</feature>
<evidence type="ECO:0000256" key="4">
    <source>
        <dbReference type="ARBA" id="ARBA00014409"/>
    </source>
</evidence>
<dbReference type="EC" id="1.17.4.1" evidence="3 13"/>
<gene>
    <name evidence="17" type="ORF">P856_619</name>
</gene>
<comment type="catalytic activity">
    <reaction evidence="12 13">
        <text>a 2'-deoxyribonucleoside 5'-diphosphate + [thioredoxin]-disulfide + H2O = a ribonucleoside 5'-diphosphate + [thioredoxin]-dithiol</text>
        <dbReference type="Rhea" id="RHEA:23252"/>
        <dbReference type="Rhea" id="RHEA-COMP:10698"/>
        <dbReference type="Rhea" id="RHEA-COMP:10700"/>
        <dbReference type="ChEBI" id="CHEBI:15377"/>
        <dbReference type="ChEBI" id="CHEBI:29950"/>
        <dbReference type="ChEBI" id="CHEBI:50058"/>
        <dbReference type="ChEBI" id="CHEBI:57930"/>
        <dbReference type="ChEBI" id="CHEBI:73316"/>
        <dbReference type="EC" id="1.17.4.1"/>
    </reaction>
</comment>
<dbReference type="RefSeq" id="WP_025300708.1">
    <property type="nucleotide sequence ID" value="NZ_CP006745.1"/>
</dbReference>
<dbReference type="Pfam" id="PF08471">
    <property type="entry name" value="Ribonuc_red_2_N"/>
    <property type="match status" value="1"/>
</dbReference>
<protein>
    <recommendedName>
        <fullName evidence="4 13">Vitamin B12-dependent ribonucleotide reductase</fullName>
        <ecNumber evidence="3 13">1.17.4.1</ecNumber>
    </recommendedName>
</protein>
<dbReference type="KEGG" id="efk:P856_619"/>
<sequence length="1230" mass="135462">MKIERCFTTAGKDVLDGIDFRRTTSEIRHLDGTVIFRCNNIEVPNDWSQVASDILAQKYFRKAGIPVALKKLQERNVPNWLSRAIPDEEKLAALPKERRTTGENSAKQIFNRLAGTWTYWGWKGGYFDTEQDARIYYEEMYVMLARQIAAPNSPQWFNTGLYWAYGINGPAQGHYYVDFETGKLTFSQSAYEHPQPHACFIQSVQDNLVEDGGIMDLWIREARLFKYGSGTGSNFSQLRGESEPLSGGGKSSGLLSFLKIGDRAAGAIKSGGTTRRAAKMVVVDINHPDILAYIKWKVVEEQKVAALVSGSKLIVSAMQSIMAACVGGIKTLGNNAFEPKKNPELKVAIQGAKNAMLPTNYIQRAIQFARQGFTEVEFDTYETDWDSEAYLTVSGQNSNNSVRVSDEFLNAVEADAEWNLIRRTDGKVHATLRAKDLWEKISEAAWHSADPGLQYDTTINSWHTCPSGGRINASNPCSEYMFLDDTACNLASMNLIRFLDDDGNFNIVKFTHASRLWTITLEISVLMAQFPSKKIAKLSYEYRTLGLGYANIGGLLIAMGLPYDSDSGRALCAAITALMTGVSYATSAEIAGEIGAFPEYKANTDSMLRVIRNHCRAAYGDNDGYENLSVSPVVLDASNCSQSSLITAARESWGAALNLGKKNGFRNAQVTVIAPTGTIGLVMDCDTTGIEPDFAIVKFKKLAGGGYFKIINSLIPRALRTLGYSDEHIKDIVLYAIGHGSLKNAPIMNHSALMAKGFADEQISALEQAIVSAFDLKFVFNKWTLGEKFCKEILSLTDKQLNDISFDMLSSIGFSKLEIEAANSYVCGAMTLEGAPHLQEKHLAVFDCANPCGRRGKRCLSVDSHIYMMAAAQPFISGAISKTINLPASATVEDCKNAYMLSWRLGLKANALYRNGSKLSQPLSAAVFGFEDEQEINEFVTRSTARKVGVVVERVVNKAVNKIIRKRAERDRLPQRRKGYTQKAIVGGHKVYLRTGEYADGSLGEIFIDMHKEGAAFRSLMNNFAIAVSIGLQYGVPLEEYVDAFTFTRFEPQGIVQGNDAIKISTSILDYMFRELAISYLDRHDLAHVKQEDLTPDTVGDGEGEEYEAFRTNAILDKVTDLASRGFVRSDVRSNLVDVITRKRQGVIPLSDTKMKAAIAKSEDLTASNCSIAASSRAINDINEIDLSMKMEAKIKGYEGEGCVECGNFTLIHNGSCLKCVTCGCTNGCS</sequence>
<evidence type="ECO:0000313" key="17">
    <source>
        <dbReference type="EMBL" id="AHC73830.1"/>
    </source>
</evidence>
<dbReference type="InterPro" id="IPR000788">
    <property type="entry name" value="RNR_lg_C"/>
</dbReference>
<dbReference type="InterPro" id="IPR029072">
    <property type="entry name" value="YebC-like"/>
</dbReference>
<evidence type="ECO:0000256" key="3">
    <source>
        <dbReference type="ARBA" id="ARBA00012274"/>
    </source>
</evidence>
<evidence type="ECO:0000256" key="8">
    <source>
        <dbReference type="ARBA" id="ARBA00023002"/>
    </source>
</evidence>
<dbReference type="InterPro" id="IPR013344">
    <property type="entry name" value="RNR_NrdJ/NrdZ"/>
</dbReference>
<evidence type="ECO:0000256" key="6">
    <source>
        <dbReference type="ARBA" id="ARBA00022634"/>
    </source>
</evidence>
<evidence type="ECO:0000259" key="14">
    <source>
        <dbReference type="Pfam" id="PF02867"/>
    </source>
</evidence>
<evidence type="ECO:0000259" key="15">
    <source>
        <dbReference type="Pfam" id="PF08471"/>
    </source>
</evidence>
<evidence type="ECO:0000313" key="18">
    <source>
        <dbReference type="Proteomes" id="UP000018700"/>
    </source>
</evidence>
<dbReference type="NCBIfam" id="NF005736">
    <property type="entry name" value="PRK07562.1"/>
    <property type="match status" value="1"/>
</dbReference>
<keyword evidence="9" id="KW-1015">Disulfide bond</keyword>
<dbReference type="PANTHER" id="PTHR43371">
    <property type="entry name" value="VITAMIN B12-DEPENDENT RIBONUCLEOTIDE REDUCTASE"/>
    <property type="match status" value="1"/>
</dbReference>
<evidence type="ECO:0000256" key="12">
    <source>
        <dbReference type="ARBA" id="ARBA00047754"/>
    </source>
</evidence>
<comment type="cofactor">
    <cofactor evidence="1 13">
        <name>adenosylcob(III)alamin</name>
        <dbReference type="ChEBI" id="CHEBI:18408"/>
    </cofactor>
</comment>
<comment type="function">
    <text evidence="11 13">Catalyzes the reduction of ribonucleotides to deoxyribonucleotides. May function to provide a pool of deoxyribonucleotide precursors for DNA repair during oxygen limitation and/or for immediate growth after restoration of oxygen.</text>
</comment>
<feature type="domain" description="Ribonucleotide reductase large subunit C-terminal" evidence="14">
    <location>
        <begin position="198"/>
        <end position="747"/>
    </location>
</feature>
<dbReference type="NCBIfam" id="TIGR02504">
    <property type="entry name" value="NrdJ_Z"/>
    <property type="match status" value="1"/>
</dbReference>
<dbReference type="CDD" id="cd02888">
    <property type="entry name" value="RNR_II_dimer"/>
    <property type="match status" value="1"/>
</dbReference>